<organism evidence="3 4">
    <name type="scientific">Streptomyces johnsoniae</name>
    <dbReference type="NCBI Taxonomy" id="3075532"/>
    <lineage>
        <taxon>Bacteria</taxon>
        <taxon>Bacillati</taxon>
        <taxon>Actinomycetota</taxon>
        <taxon>Actinomycetes</taxon>
        <taxon>Kitasatosporales</taxon>
        <taxon>Streptomycetaceae</taxon>
        <taxon>Streptomyces</taxon>
    </lineage>
</organism>
<evidence type="ECO:0000313" key="3">
    <source>
        <dbReference type="EMBL" id="MDT0446450.1"/>
    </source>
</evidence>
<comment type="caution">
    <text evidence="3">The sequence shown here is derived from an EMBL/GenBank/DDBJ whole genome shotgun (WGS) entry which is preliminary data.</text>
</comment>
<evidence type="ECO:0000256" key="1">
    <source>
        <dbReference type="SAM" id="MobiDB-lite"/>
    </source>
</evidence>
<proteinExistence type="predicted"/>
<evidence type="ECO:0000313" key="4">
    <source>
        <dbReference type="Proteomes" id="UP001183615"/>
    </source>
</evidence>
<feature type="compositionally biased region" description="Acidic residues" evidence="1">
    <location>
        <begin position="1"/>
        <end position="12"/>
    </location>
</feature>
<reference evidence="4" key="1">
    <citation type="submission" date="2023-07" db="EMBL/GenBank/DDBJ databases">
        <title>30 novel species of actinomycetes from the DSMZ collection.</title>
        <authorList>
            <person name="Nouioui I."/>
        </authorList>
    </citation>
    <scope>NUCLEOTIDE SEQUENCE [LARGE SCALE GENOMIC DNA]</scope>
    <source>
        <strain evidence="4">DSM 41886</strain>
    </source>
</reference>
<feature type="transmembrane region" description="Helical" evidence="2">
    <location>
        <begin position="126"/>
        <end position="149"/>
    </location>
</feature>
<accession>A0ABU2SEC7</accession>
<feature type="compositionally biased region" description="Acidic residues" evidence="1">
    <location>
        <begin position="19"/>
        <end position="31"/>
    </location>
</feature>
<keyword evidence="4" id="KW-1185">Reference proteome</keyword>
<protein>
    <submittedName>
        <fullName evidence="3">Uncharacterized protein</fullName>
    </submittedName>
</protein>
<dbReference type="EMBL" id="JAVREV010000019">
    <property type="protein sequence ID" value="MDT0446450.1"/>
    <property type="molecule type" value="Genomic_DNA"/>
</dbReference>
<dbReference type="RefSeq" id="WP_311620602.1">
    <property type="nucleotide sequence ID" value="NZ_JAVREV010000019.1"/>
</dbReference>
<keyword evidence="2" id="KW-0472">Membrane</keyword>
<name>A0ABU2SEC7_9ACTN</name>
<keyword evidence="2" id="KW-0812">Transmembrane</keyword>
<feature type="region of interest" description="Disordered" evidence="1">
    <location>
        <begin position="1"/>
        <end position="33"/>
    </location>
</feature>
<keyword evidence="2" id="KW-1133">Transmembrane helix</keyword>
<sequence>MPNEPETDIDADESLRTDEEMENESEEEVESNTETFYQQYAAEIEEMRRALQPLLDDLDVRFQDTIDLDNLDAEPQPLDASTETINGGMTDELKRMVDEAVRQRMDDLGLQKRKGRLWSRVKGWQFALAVWGALGGTLTVTMAVINFVLDRKKAGRGEGLRGAGPGEGSQLTDEQKAKVEAQLERWWALDDGQVWARVAEQVDRRNPSLQGQILLLSTIKLFAADLPAPFVWDSAGDKVAAVNSCVAAYNSPEAAANSRSRALYDFAGAYRYRGEPIPRQVMADVVELALYQIIIARPKLTGPRLHFPDQPRTVDARLYASRYLGRARRGERPLYRHKPQHLRGVLTRRTGRLPVFSPEQVEDWLRKLPDDRQQQVRASMAAALPQWRRNYPLLRGEEITEERITALSDLWKGNEKYTLVYTRNAGPAALAVVAQGCSVDPESGTYQCLERSAAPTRPGTPAVGDGTLDIVEQCLNTLGQIAFTCGPEGQVVGAAALILNTILSVGFGQSQVNLPKVIDDIMKQDLAEDHIYQDMTHLLTYTSWIAEQAEAAIENDYDYKQGQAYEETLVDIKTSVKNALEPNFPLLQTISDLQNGEYPSDPEFQLMALPVLLMGISIHLLYLQISILLSNDATTFKSPATVYLVNAAKDYLAHLQDKVGTISDRYAQRMDASHTAIGETTFTHCAGIQCGDEHIIFFQDWNTSQYPQRESLPLPESGESNLVWYAYCDSEKGGGWDCPSGDAQSAYTEYWQGVDTDFRNHYNYSSKRQDDLSQAIASVQAIIDRYEPLLGG</sequence>
<gene>
    <name evidence="3" type="ORF">RM779_28210</name>
</gene>
<evidence type="ECO:0000256" key="2">
    <source>
        <dbReference type="SAM" id="Phobius"/>
    </source>
</evidence>
<dbReference type="Proteomes" id="UP001183615">
    <property type="component" value="Unassembled WGS sequence"/>
</dbReference>